<proteinExistence type="predicted"/>
<evidence type="ECO:0000313" key="1">
    <source>
        <dbReference type="EMBL" id="QZE13411.1"/>
    </source>
</evidence>
<organism evidence="1 2">
    <name type="scientific">Halosquirtibacter laminarini</name>
    <dbReference type="NCBI Taxonomy" id="3374600"/>
    <lineage>
        <taxon>Bacteria</taxon>
        <taxon>Pseudomonadati</taxon>
        <taxon>Bacteroidota</taxon>
        <taxon>Bacteroidia</taxon>
        <taxon>Marinilabiliales</taxon>
        <taxon>Prolixibacteraceae</taxon>
        <taxon>Halosquirtibacter</taxon>
    </lineage>
</organism>
<sequence>MSKFFSLTFVFIIGTISLFAQDQTVLRGKVLNADTGLPIQGVQIVLDASRLGTSTDIRGYFQLNISTQIKSKTLNLSCIGFIKRSVPISNFNNKREFVIKLSPSVEGLSEVVVTATGTSHRLESVPVRTEVIRGKQIELMGVSNVEETLSYVNPSLSFSPNAMGSFMKMNGLGNDYILVLVNGKRMYGDMGGNNDLNRIPLSNVKQIEVVKGASSSLYGSEAIAGVINIITKEPVFGVSAYNDTYIGAYGQLRQNNQVAFRSKKWSSTSTVQYKKSDGWQLSEYEKPSRKMIKKGKKDPVPTLAKASNAFDDRSFVQSFELKPNDKLSFRTTGSLYDKEVKYPVDYKSYNSYFTDMNLSVDGEYLLSDVAKLSFEGYFDNYKYKYRYNRKYNIAYNDNGESFQKTFYDGDVQLNTNQSLNSYNLKGVFTLPFQNTLNVGAEYMDEYLEAPYRFEGDKAEAFTTSIYAQNEWKYQFITLVGGLRWVNHEAFGSIICPKVSALIGNDWVKLRSSWGEGFKAPTLKELYYHYEKEGMGSHYLYLGNPDLKPQESKYVDASLEFRFKNVNFSISGYHNNVHNLINYKIIPNTDEADMLGVKITKQQVNIDEALTQGVDVAFDWTIGTHLKFSTGYSFVDAKDVETDFVLDGVSKHQATAQLAWLSHTKLVDFNYSIQGKGQSERYYGKEKVDGFMLWNFTTNHLVTFNKWRCNVKLGIDNLLDYTDDKPYGYHYSTLNPGRTYFAGVQLYFN</sequence>
<protein>
    <submittedName>
        <fullName evidence="1">TonB-dependent receptor</fullName>
    </submittedName>
</protein>
<name>A0AC61NJ84_9BACT</name>
<dbReference type="Proteomes" id="UP000826212">
    <property type="component" value="Chromosome"/>
</dbReference>
<accession>A0AC61NJ84</accession>
<keyword evidence="1" id="KW-0675">Receptor</keyword>
<reference evidence="1" key="1">
    <citation type="submission" date="2021-08" db="EMBL/GenBank/DDBJ databases">
        <title>Novel anaerobic bacterium isolated from sea squirt in East Sea, Republic of Korea.</title>
        <authorList>
            <person name="Nguyen T.H."/>
            <person name="Li Z."/>
            <person name="Lee Y.-J."/>
            <person name="Ko J."/>
            <person name="Kim S.-G."/>
        </authorList>
    </citation>
    <scope>NUCLEOTIDE SEQUENCE</scope>
    <source>
        <strain evidence="1">KCTC 25031</strain>
    </source>
</reference>
<evidence type="ECO:0000313" key="2">
    <source>
        <dbReference type="Proteomes" id="UP000826212"/>
    </source>
</evidence>
<dbReference type="EMBL" id="CP081303">
    <property type="protein sequence ID" value="QZE13411.1"/>
    <property type="molecule type" value="Genomic_DNA"/>
</dbReference>
<gene>
    <name evidence="1" type="ORF">K4L44_12555</name>
</gene>
<keyword evidence="2" id="KW-1185">Reference proteome</keyword>